<proteinExistence type="predicted"/>
<evidence type="ECO:0000313" key="1">
    <source>
        <dbReference type="EMBL" id="EEV18636.1"/>
    </source>
</evidence>
<comment type="caution">
    <text evidence="1">The sequence shown here is derived from an EMBL/GenBank/DDBJ whole genome shotgun (WGS) entry which is preliminary data.</text>
</comment>
<organism evidence="1 2">
    <name type="scientific">Campylobacter gracilis RM3268</name>
    <dbReference type="NCBI Taxonomy" id="553220"/>
    <lineage>
        <taxon>Bacteria</taxon>
        <taxon>Pseudomonadati</taxon>
        <taxon>Campylobacterota</taxon>
        <taxon>Epsilonproteobacteria</taxon>
        <taxon>Campylobacterales</taxon>
        <taxon>Campylobacteraceae</taxon>
        <taxon>Campylobacter</taxon>
    </lineage>
</organism>
<protein>
    <submittedName>
        <fullName evidence="1">Uncharacterized protein</fullName>
    </submittedName>
</protein>
<sequence length="43" mass="4887">MTQGGSNLKFRQIEPQNNAIVFCGNASEPKRLLKIQIKFYCLS</sequence>
<accession>C8PF08</accession>
<dbReference type="Proteomes" id="UP000005709">
    <property type="component" value="Unassembled WGS sequence"/>
</dbReference>
<name>C8PF08_9BACT</name>
<gene>
    <name evidence="1" type="ORF">CAMGR0001_2648</name>
</gene>
<dbReference type="AlphaFoldDB" id="C8PF08"/>
<evidence type="ECO:0000313" key="2">
    <source>
        <dbReference type="Proteomes" id="UP000005709"/>
    </source>
</evidence>
<dbReference type="EMBL" id="ACYG01000009">
    <property type="protein sequence ID" value="EEV18636.1"/>
    <property type="molecule type" value="Genomic_DNA"/>
</dbReference>
<reference evidence="1 2" key="1">
    <citation type="submission" date="2009-07" db="EMBL/GenBank/DDBJ databases">
        <authorList>
            <person name="Madupu R."/>
            <person name="Sebastian Y."/>
            <person name="Durkin A.S."/>
            <person name="Torralba M."/>
            <person name="Methe B."/>
            <person name="Sutton G.G."/>
            <person name="Strausberg R.L."/>
            <person name="Nelson K.E."/>
        </authorList>
    </citation>
    <scope>NUCLEOTIDE SEQUENCE [LARGE SCALE GENOMIC DNA]</scope>
    <source>
        <strain evidence="1 2">RM3268</strain>
    </source>
</reference>
<keyword evidence="2" id="KW-1185">Reference proteome</keyword>